<dbReference type="SMART" id="SM00209">
    <property type="entry name" value="TSP1"/>
    <property type="match status" value="2"/>
</dbReference>
<comment type="caution">
    <text evidence="4">The sequence shown here is derived from an EMBL/GenBank/DDBJ whole genome shotgun (WGS) entry which is preliminary data.</text>
</comment>
<keyword evidence="2" id="KW-1133">Transmembrane helix</keyword>
<feature type="transmembrane region" description="Helical" evidence="2">
    <location>
        <begin position="707"/>
        <end position="726"/>
    </location>
</feature>
<dbReference type="SUPFAM" id="SSF82895">
    <property type="entry name" value="TSP-1 type 1 repeat"/>
    <property type="match status" value="1"/>
</dbReference>
<proteinExistence type="predicted"/>
<gene>
    <name evidence="4" type="ORF">Bpfe_008522</name>
</gene>
<evidence type="ECO:0000259" key="3">
    <source>
        <dbReference type="Pfam" id="PF17517"/>
    </source>
</evidence>
<accession>A0AAD8FG85</accession>
<evidence type="ECO:0000256" key="2">
    <source>
        <dbReference type="SAM" id="Phobius"/>
    </source>
</evidence>
<evidence type="ECO:0000313" key="5">
    <source>
        <dbReference type="Proteomes" id="UP001233172"/>
    </source>
</evidence>
<dbReference type="Proteomes" id="UP001233172">
    <property type="component" value="Unassembled WGS sequence"/>
</dbReference>
<dbReference type="Pfam" id="PF17517">
    <property type="entry name" value="IgGFc_binding"/>
    <property type="match status" value="1"/>
</dbReference>
<dbReference type="PANTHER" id="PTHR46534">
    <property type="entry name" value="IGGFC_BINDING DOMAIN-CONTAINING PROTEIN"/>
    <property type="match status" value="1"/>
</dbReference>
<dbReference type="AlphaFoldDB" id="A0AAD8FG85"/>
<dbReference type="PANTHER" id="PTHR46534:SF1">
    <property type="entry name" value="IGGFC-BINDING PROTEIN N-TERMINAL DOMAIN-CONTAINING PROTEIN"/>
    <property type="match status" value="1"/>
</dbReference>
<dbReference type="EMBL" id="JASAOG010000027">
    <property type="protein sequence ID" value="KAK0062029.1"/>
    <property type="molecule type" value="Genomic_DNA"/>
</dbReference>
<dbReference type="InterPro" id="IPR035234">
    <property type="entry name" value="IgGFc-bd_N"/>
</dbReference>
<feature type="domain" description="IgGFc-binding protein N-terminal" evidence="3">
    <location>
        <begin position="150"/>
        <end position="443"/>
    </location>
</feature>
<reference evidence="4" key="1">
    <citation type="journal article" date="2023" name="PLoS Negl. Trop. Dis.">
        <title>A genome sequence for Biomphalaria pfeifferi, the major vector snail for the human-infecting parasite Schistosoma mansoni.</title>
        <authorList>
            <person name="Bu L."/>
            <person name="Lu L."/>
            <person name="Laidemitt M.R."/>
            <person name="Zhang S.M."/>
            <person name="Mutuku M."/>
            <person name="Mkoji G."/>
            <person name="Steinauer M."/>
            <person name="Loker E.S."/>
        </authorList>
    </citation>
    <scope>NUCLEOTIDE SEQUENCE</scope>
    <source>
        <strain evidence="4">KasaAsao</strain>
    </source>
</reference>
<protein>
    <submittedName>
        <fullName evidence="4">Multiple epidermal growth factor-like domains protein 10</fullName>
    </submittedName>
</protein>
<dbReference type="InterPro" id="IPR000884">
    <property type="entry name" value="TSP1_rpt"/>
</dbReference>
<keyword evidence="2" id="KW-0472">Membrane</keyword>
<feature type="compositionally biased region" description="Low complexity" evidence="1">
    <location>
        <begin position="747"/>
        <end position="756"/>
    </location>
</feature>
<evidence type="ECO:0000313" key="4">
    <source>
        <dbReference type="EMBL" id="KAK0062029.1"/>
    </source>
</evidence>
<name>A0AAD8FG85_BIOPF</name>
<reference evidence="4" key="2">
    <citation type="submission" date="2023-04" db="EMBL/GenBank/DDBJ databases">
        <authorList>
            <person name="Bu L."/>
            <person name="Lu L."/>
            <person name="Laidemitt M.R."/>
            <person name="Zhang S.M."/>
            <person name="Mutuku M."/>
            <person name="Mkoji G."/>
            <person name="Steinauer M."/>
            <person name="Loker E.S."/>
        </authorList>
    </citation>
    <scope>NUCLEOTIDE SEQUENCE</scope>
    <source>
        <strain evidence="4">KasaAsao</strain>
        <tissue evidence="4">Whole Snail</tissue>
    </source>
</reference>
<keyword evidence="2" id="KW-0812">Transmembrane</keyword>
<feature type="region of interest" description="Disordered" evidence="1">
    <location>
        <begin position="747"/>
        <end position="769"/>
    </location>
</feature>
<dbReference type="Gene3D" id="2.20.100.10">
    <property type="entry name" value="Thrombospondin type-1 (TSP1) repeat"/>
    <property type="match status" value="2"/>
</dbReference>
<sequence>MLPKLGRSLLNEMCYLIFAWSLLFLVKFGDTGDSGLQIRHNGTTFLILIPNLPYLQRRSFINLCMTSTVTRKLENKVEVSYDGKLIDVAYIGSHSSLQTENLKLYGHNIKENSRVSSWRIEPFIITSRYPIFLSVFVFDFADYSSTASFQALPMESWGRSYVIVTLNQHSSLHIMTIRAQEAWVELKCSTSCSTPHNGSVQLFSMRAVTISFCTERFTGNLTGTKITAQNPIGVIAGNCWSVTENCKSVAAIKDMALEMFLPTISFGKEFITFKVYSIRFQYEVENLIVSVTDNTRVAIISRRSFVRVTIPKAGDTHSFSLQGQDGPEIITSNHPIQVMQILRPYCLKSAAININHYNGVALSLLLPTNMYFNFYTWSLPNPRFSATMVIIKQIGFEVEVLDENQTTIDSTTWKAGKEPWQVGEFKIHKQYQASSESLFGCYVLDIDIWITYMHMAGYSLNVECNTSKSEPSDNIDNDCDGLIDEEIEDGRDSDHDFFVDEDVKKKINGEWSKWEVWHCANDTHQTRERYCNSPEPEHGGNMCQGTSKETIFVNLCGAITALKPNFSVWSQWSEWDCSIPCNDGTQLIQRLRQCVTVDTAYGQHCVGKKGDIRPCSICKENSGGVCASFHWGEACEKECYNCQDPCSKQEGICSGCKAGYKNFLNACEEACGWNEYGENCKLSCMEKCGADCGERMFGTCLVSFSPLYILMFLFLILPIYTMLYALTKHKQSLIVDEQSTYSKFSSTTSRTTSSLTGLRKQSPKKLNRN</sequence>
<dbReference type="PROSITE" id="PS50092">
    <property type="entry name" value="TSP1"/>
    <property type="match status" value="1"/>
</dbReference>
<keyword evidence="5" id="KW-1185">Reference proteome</keyword>
<organism evidence="4 5">
    <name type="scientific">Biomphalaria pfeifferi</name>
    <name type="common">Bloodfluke planorb</name>
    <name type="synonym">Freshwater snail</name>
    <dbReference type="NCBI Taxonomy" id="112525"/>
    <lineage>
        <taxon>Eukaryota</taxon>
        <taxon>Metazoa</taxon>
        <taxon>Spiralia</taxon>
        <taxon>Lophotrochozoa</taxon>
        <taxon>Mollusca</taxon>
        <taxon>Gastropoda</taxon>
        <taxon>Heterobranchia</taxon>
        <taxon>Euthyneura</taxon>
        <taxon>Panpulmonata</taxon>
        <taxon>Hygrophila</taxon>
        <taxon>Lymnaeoidea</taxon>
        <taxon>Planorbidae</taxon>
        <taxon>Biomphalaria</taxon>
    </lineage>
</organism>
<evidence type="ECO:0000256" key="1">
    <source>
        <dbReference type="SAM" id="MobiDB-lite"/>
    </source>
</evidence>
<dbReference type="InterPro" id="IPR036383">
    <property type="entry name" value="TSP1_rpt_sf"/>
</dbReference>